<dbReference type="GO" id="GO:0000981">
    <property type="term" value="F:DNA-binding transcription factor activity, RNA polymerase II-specific"/>
    <property type="evidence" value="ECO:0007669"/>
    <property type="project" value="TreeGrafter"/>
</dbReference>
<keyword evidence="5" id="KW-0175">Coiled coil</keyword>
<evidence type="ECO:0000313" key="8">
    <source>
        <dbReference type="Proteomes" id="UP000242180"/>
    </source>
</evidence>
<reference evidence="7 8" key="1">
    <citation type="submission" date="2016-07" db="EMBL/GenBank/DDBJ databases">
        <title>Pervasive Adenine N6-methylation of Active Genes in Fungi.</title>
        <authorList>
            <consortium name="DOE Joint Genome Institute"/>
            <person name="Mondo S.J."/>
            <person name="Dannebaum R.O."/>
            <person name="Kuo R.C."/>
            <person name="Labutti K."/>
            <person name="Haridas S."/>
            <person name="Kuo A."/>
            <person name="Salamov A."/>
            <person name="Ahrendt S.R."/>
            <person name="Lipzen A."/>
            <person name="Sullivan W."/>
            <person name="Andreopoulos W.B."/>
            <person name="Clum A."/>
            <person name="Lindquist E."/>
            <person name="Daum C."/>
            <person name="Ramamoorthy G.K."/>
            <person name="Gryganskyi A."/>
            <person name="Culley D."/>
            <person name="Magnuson J.K."/>
            <person name="James T.Y."/>
            <person name="O'Malley M.A."/>
            <person name="Stajich J.E."/>
            <person name="Spatafora J.W."/>
            <person name="Visel A."/>
            <person name="Grigoriev I.V."/>
        </authorList>
    </citation>
    <scope>NUCLEOTIDE SEQUENCE [LARGE SCALE GENOMIC DNA]</scope>
    <source>
        <strain evidence="7 8">NRRL 2496</strain>
    </source>
</reference>
<evidence type="ECO:0000256" key="3">
    <source>
        <dbReference type="ARBA" id="ARBA00023163"/>
    </source>
</evidence>
<dbReference type="GO" id="GO:0046983">
    <property type="term" value="F:protein dimerization activity"/>
    <property type="evidence" value="ECO:0007669"/>
    <property type="project" value="InterPro"/>
</dbReference>
<dbReference type="PANTHER" id="PTHR46117:SF3">
    <property type="entry name" value="FI24210P1"/>
    <property type="match status" value="1"/>
</dbReference>
<name>A0A1X2H2H3_SYNRA</name>
<gene>
    <name evidence="7" type="ORF">BCR43DRAFT_497599</name>
</gene>
<protein>
    <submittedName>
        <fullName evidence="7">Myc-type, basic helix-loop-helix domain-containing protein</fullName>
    </submittedName>
</protein>
<dbReference type="InterPro" id="IPR011598">
    <property type="entry name" value="bHLH_dom"/>
</dbReference>
<dbReference type="PANTHER" id="PTHR46117">
    <property type="entry name" value="FI24210P1"/>
    <property type="match status" value="1"/>
</dbReference>
<feature type="coiled-coil region" evidence="5">
    <location>
        <begin position="227"/>
        <end position="254"/>
    </location>
</feature>
<dbReference type="AlphaFoldDB" id="A0A1X2H2H3"/>
<dbReference type="InterPro" id="IPR036638">
    <property type="entry name" value="HLH_DNA-bd_sf"/>
</dbReference>
<dbReference type="InParanoid" id="A0A1X2H2H3"/>
<evidence type="ECO:0000256" key="4">
    <source>
        <dbReference type="ARBA" id="ARBA00023242"/>
    </source>
</evidence>
<accession>A0A1X2H2H3</accession>
<dbReference type="GO" id="GO:0005634">
    <property type="term" value="C:nucleus"/>
    <property type="evidence" value="ECO:0007669"/>
    <property type="project" value="UniProtKB-SubCell"/>
</dbReference>
<evidence type="ECO:0000259" key="6">
    <source>
        <dbReference type="PROSITE" id="PS50888"/>
    </source>
</evidence>
<organism evidence="7 8">
    <name type="scientific">Syncephalastrum racemosum</name>
    <name type="common">Filamentous fungus</name>
    <dbReference type="NCBI Taxonomy" id="13706"/>
    <lineage>
        <taxon>Eukaryota</taxon>
        <taxon>Fungi</taxon>
        <taxon>Fungi incertae sedis</taxon>
        <taxon>Mucoromycota</taxon>
        <taxon>Mucoromycotina</taxon>
        <taxon>Mucoromycetes</taxon>
        <taxon>Mucorales</taxon>
        <taxon>Syncephalastraceae</taxon>
        <taxon>Syncephalastrum</taxon>
    </lineage>
</organism>
<dbReference type="Proteomes" id="UP000242180">
    <property type="component" value="Unassembled WGS sequence"/>
</dbReference>
<sequence length="257" mass="29116">MTHPHSNPALRLQNPTDYHLAHHRPGEYPDVFEDSPFLHDYEDVPGGSNAAVSAAGIAHHHHPTANSKFPGHEAIMQGAGFEESPSDYSLGGDLFDTNEFTPPRSTSNTVLRQQHQWMSAPPPSDMYGGHMNPGALHLQQPRSLEDDYTMQMNLQVMMEKRRRRRESHNAVERRRRENINDRIQELGSLLPESMLEDCMNTNSPTNNGTNGNKPNKGAILRKSVDHIRLLMQDVDTYRQRIQELETELNALRLSKAS</sequence>
<dbReference type="EMBL" id="MCGN01000010">
    <property type="protein sequence ID" value="ORY91985.1"/>
    <property type="molecule type" value="Genomic_DNA"/>
</dbReference>
<feature type="domain" description="BHLH" evidence="6">
    <location>
        <begin position="163"/>
        <end position="230"/>
    </location>
</feature>
<keyword evidence="8" id="KW-1185">Reference proteome</keyword>
<comment type="caution">
    <text evidence="7">The sequence shown here is derived from an EMBL/GenBank/DDBJ whole genome shotgun (WGS) entry which is preliminary data.</text>
</comment>
<evidence type="ECO:0000256" key="5">
    <source>
        <dbReference type="SAM" id="Coils"/>
    </source>
</evidence>
<dbReference type="Gene3D" id="4.10.280.10">
    <property type="entry name" value="Helix-loop-helix DNA-binding domain"/>
    <property type="match status" value="1"/>
</dbReference>
<dbReference type="GO" id="GO:0000978">
    <property type="term" value="F:RNA polymerase II cis-regulatory region sequence-specific DNA binding"/>
    <property type="evidence" value="ECO:0007669"/>
    <property type="project" value="TreeGrafter"/>
</dbReference>
<dbReference type="InterPro" id="IPR051732">
    <property type="entry name" value="USF"/>
</dbReference>
<evidence type="ECO:0000256" key="1">
    <source>
        <dbReference type="ARBA" id="ARBA00004123"/>
    </source>
</evidence>
<dbReference type="OrthoDB" id="690068at2759"/>
<proteinExistence type="predicted"/>
<dbReference type="STRING" id="13706.A0A1X2H2H3"/>
<keyword evidence="2" id="KW-0805">Transcription regulation</keyword>
<evidence type="ECO:0000313" key="7">
    <source>
        <dbReference type="EMBL" id="ORY91985.1"/>
    </source>
</evidence>
<dbReference type="SMART" id="SM00353">
    <property type="entry name" value="HLH"/>
    <property type="match status" value="1"/>
</dbReference>
<keyword evidence="4" id="KW-0539">Nucleus</keyword>
<dbReference type="PROSITE" id="PS50888">
    <property type="entry name" value="BHLH"/>
    <property type="match status" value="1"/>
</dbReference>
<keyword evidence="3" id="KW-0804">Transcription</keyword>
<dbReference type="SUPFAM" id="SSF47459">
    <property type="entry name" value="HLH, helix-loop-helix DNA-binding domain"/>
    <property type="match status" value="1"/>
</dbReference>
<dbReference type="CDD" id="cd11387">
    <property type="entry name" value="bHLHzip_USF_MITF"/>
    <property type="match status" value="1"/>
</dbReference>
<dbReference type="Pfam" id="PF00010">
    <property type="entry name" value="HLH"/>
    <property type="match status" value="1"/>
</dbReference>
<comment type="subcellular location">
    <subcellularLocation>
        <location evidence="1">Nucleus</location>
    </subcellularLocation>
</comment>
<evidence type="ECO:0000256" key="2">
    <source>
        <dbReference type="ARBA" id="ARBA00023015"/>
    </source>
</evidence>